<organism evidence="9 10">
    <name type="scientific">Caenorhabditis bovis</name>
    <dbReference type="NCBI Taxonomy" id="2654633"/>
    <lineage>
        <taxon>Eukaryota</taxon>
        <taxon>Metazoa</taxon>
        <taxon>Ecdysozoa</taxon>
        <taxon>Nematoda</taxon>
        <taxon>Chromadorea</taxon>
        <taxon>Rhabditida</taxon>
        <taxon>Rhabditina</taxon>
        <taxon>Rhabditomorpha</taxon>
        <taxon>Rhabditoidea</taxon>
        <taxon>Rhabditidae</taxon>
        <taxon>Peloderinae</taxon>
        <taxon>Caenorhabditis</taxon>
    </lineage>
</organism>
<dbReference type="GO" id="GO:0051301">
    <property type="term" value="P:cell division"/>
    <property type="evidence" value="ECO:0007669"/>
    <property type="project" value="UniProtKB-KW"/>
</dbReference>
<dbReference type="Gene3D" id="1.25.40.10">
    <property type="entry name" value="Tetratricopeptide repeat domain"/>
    <property type="match status" value="2"/>
</dbReference>
<accession>A0A8S1ETE0</accession>
<evidence type="ECO:0000256" key="4">
    <source>
        <dbReference type="ARBA" id="ARBA00022786"/>
    </source>
</evidence>
<reference evidence="9 10" key="1">
    <citation type="submission" date="2020-04" db="EMBL/GenBank/DDBJ databases">
        <authorList>
            <person name="Laetsch R D."/>
            <person name="Stevens L."/>
            <person name="Kumar S."/>
            <person name="Blaxter L. M."/>
        </authorList>
    </citation>
    <scope>NUCLEOTIDE SEQUENCE [LARGE SCALE GENOMIC DNA]</scope>
</reference>
<keyword evidence="6" id="KW-0131">Cell cycle</keyword>
<dbReference type="PANTHER" id="PTHR12558:SF10">
    <property type="entry name" value="CELL DIVISION CYCLE PROTEIN 23 HOMOLOG"/>
    <property type="match status" value="1"/>
</dbReference>
<evidence type="ECO:0000256" key="5">
    <source>
        <dbReference type="ARBA" id="ARBA00022803"/>
    </source>
</evidence>
<dbReference type="SUPFAM" id="SSF48452">
    <property type="entry name" value="TPR-like"/>
    <property type="match status" value="2"/>
</dbReference>
<protein>
    <recommendedName>
        <fullName evidence="8">Cdc23 domain-containing protein</fullName>
    </recommendedName>
</protein>
<dbReference type="InterPro" id="IPR011990">
    <property type="entry name" value="TPR-like_helical_dom_sf"/>
</dbReference>
<dbReference type="InterPro" id="IPR019734">
    <property type="entry name" value="TPR_rpt"/>
</dbReference>
<keyword evidence="3" id="KW-0498">Mitosis</keyword>
<dbReference type="GO" id="GO:0016567">
    <property type="term" value="P:protein ubiquitination"/>
    <property type="evidence" value="ECO:0007669"/>
    <property type="project" value="TreeGrafter"/>
</dbReference>
<dbReference type="Proteomes" id="UP000494206">
    <property type="component" value="Unassembled WGS sequence"/>
</dbReference>
<dbReference type="Pfam" id="PF04049">
    <property type="entry name" value="ANAPC8"/>
    <property type="match status" value="1"/>
</dbReference>
<keyword evidence="4" id="KW-0833">Ubl conjugation pathway</keyword>
<keyword evidence="1" id="KW-0132">Cell division</keyword>
<dbReference type="InterPro" id="IPR007192">
    <property type="entry name" value="APC8"/>
</dbReference>
<comment type="caution">
    <text evidence="9">The sequence shown here is derived from an EMBL/GenBank/DDBJ whole genome shotgun (WGS) entry which is preliminary data.</text>
</comment>
<dbReference type="EMBL" id="CADEPM010000003">
    <property type="protein sequence ID" value="CAB3402772.1"/>
    <property type="molecule type" value="Genomic_DNA"/>
</dbReference>
<evidence type="ECO:0000256" key="1">
    <source>
        <dbReference type="ARBA" id="ARBA00022618"/>
    </source>
</evidence>
<dbReference type="PROSITE" id="PS50005">
    <property type="entry name" value="TPR"/>
    <property type="match status" value="1"/>
</dbReference>
<proteinExistence type="predicted"/>
<evidence type="ECO:0000256" key="3">
    <source>
        <dbReference type="ARBA" id="ARBA00022776"/>
    </source>
</evidence>
<feature type="domain" description="Cdc23" evidence="8">
    <location>
        <begin position="87"/>
        <end position="317"/>
    </location>
</feature>
<dbReference type="GO" id="GO:0045842">
    <property type="term" value="P:positive regulation of mitotic metaphase/anaphase transition"/>
    <property type="evidence" value="ECO:0007669"/>
    <property type="project" value="TreeGrafter"/>
</dbReference>
<feature type="repeat" description="TPR" evidence="7">
    <location>
        <begin position="432"/>
        <end position="465"/>
    </location>
</feature>
<name>A0A8S1ETE0_9PELO</name>
<dbReference type="OrthoDB" id="10262026at2759"/>
<dbReference type="GO" id="GO:0031145">
    <property type="term" value="P:anaphase-promoting complex-dependent catabolic process"/>
    <property type="evidence" value="ECO:0007669"/>
    <property type="project" value="TreeGrafter"/>
</dbReference>
<dbReference type="Pfam" id="PF13181">
    <property type="entry name" value="TPR_8"/>
    <property type="match status" value="1"/>
</dbReference>
<dbReference type="PANTHER" id="PTHR12558">
    <property type="entry name" value="CELL DIVISION CYCLE 16,23,27"/>
    <property type="match status" value="1"/>
</dbReference>
<keyword evidence="2" id="KW-0677">Repeat</keyword>
<dbReference type="Pfam" id="PF13174">
    <property type="entry name" value="TPR_6"/>
    <property type="match status" value="1"/>
</dbReference>
<evidence type="ECO:0000313" key="10">
    <source>
        <dbReference type="Proteomes" id="UP000494206"/>
    </source>
</evidence>
<dbReference type="SMART" id="SM00028">
    <property type="entry name" value="TPR"/>
    <property type="match status" value="6"/>
</dbReference>
<gene>
    <name evidence="9" type="ORF">CBOVIS_LOCUS5345</name>
</gene>
<keyword evidence="5 7" id="KW-0802">TPR repeat</keyword>
<keyword evidence="10" id="KW-1185">Reference proteome</keyword>
<evidence type="ECO:0000313" key="9">
    <source>
        <dbReference type="EMBL" id="CAB3402772.1"/>
    </source>
</evidence>
<evidence type="ECO:0000256" key="2">
    <source>
        <dbReference type="ARBA" id="ARBA00022737"/>
    </source>
</evidence>
<dbReference type="AlphaFoldDB" id="A0A8S1ETE0"/>
<dbReference type="GO" id="GO:0005680">
    <property type="term" value="C:anaphase-promoting complex"/>
    <property type="evidence" value="ECO:0007669"/>
    <property type="project" value="InterPro"/>
</dbReference>
<evidence type="ECO:0000256" key="6">
    <source>
        <dbReference type="ARBA" id="ARBA00023306"/>
    </source>
</evidence>
<evidence type="ECO:0000259" key="8">
    <source>
        <dbReference type="Pfam" id="PF04049"/>
    </source>
</evidence>
<evidence type="ECO:0000256" key="7">
    <source>
        <dbReference type="PROSITE-ProRule" id="PRU00339"/>
    </source>
</evidence>
<sequence length="663" mass="76552">MEDDLNTPVPSNRNNQSDRLTLIQQAAARSGLASMAGPGHLRHTKLSPFDVSQMSGVSISMIERAKIDGAQFIKELVWLRKEANSHSFLDAELWANELLAYCPEKLSMYAELKCDMEDGNISSTSLGAPAGFVSSEEAVVEFRREQNTQFALSLLRNREFQRAAFFLAKNRKLNKLDNFMYYRCLFLAHYQENMENDAEGIERKTSFGEEKTKFATLYEEMNEDNAREKDDPLFEYLLGLIEIELGLKKDACETMKSVVEREPRWWPAWEALSRLIDDIEAADQFAVKFSDKSIWMADWFMVLILERFHQDTMAIQKAESLVQRGLTGIPMIITKVATCSNHRHDHDQAIENFEEIRKLDPYRLADLNLFSDSLYIRGDQKKLSQLALEVYKVYKFRWETCCIVGNYHAIRRDSEHSIKFFQRALRLNPGVASLWVLIGHEFMEMKNNAAACVSYRRAIEIDSADYRGWYGLGQMYDIMKMPSYSLYYYQQAQKCKPHDSRLLVALGEIYCKLSRIEDAEKCFTGAYLFGDVEGSALWQLAKLYENNNDDDKAAQTFEVYLVVYDRLTNLEDNAVYAIAFLANYFFRQKKYEKASEYATKCLEYEAICQEGNRLFREIAKVQQQENAPQQPPGVESMETEVANLDTSREDDMAISDGEDNITF</sequence>